<sequence>MSSELLIEKLLEQRDSYLHILKHLEFSLSLDPSIDEKPNIEKLQTKTIEQLKKIEQEIAHILSKDIR</sequence>
<dbReference type="Proteomes" id="UP000029387">
    <property type="component" value="Unassembled WGS sequence"/>
</dbReference>
<evidence type="ECO:0000313" key="1">
    <source>
        <dbReference type="EMBL" id="KFM20006.1"/>
    </source>
</evidence>
<dbReference type="AlphaFoldDB" id="A0A087S2Q2"/>
<evidence type="ECO:0000313" key="2">
    <source>
        <dbReference type="Proteomes" id="UP000029387"/>
    </source>
</evidence>
<dbReference type="EMBL" id="JOSZ01000003">
    <property type="protein sequence ID" value="KFM20006.1"/>
    <property type="molecule type" value="Genomic_DNA"/>
</dbReference>
<protein>
    <submittedName>
        <fullName evidence="1">Uncharacterized protein</fullName>
    </submittedName>
</protein>
<reference evidence="1 2" key="1">
    <citation type="submission" date="2014-06" db="EMBL/GenBank/DDBJ databases">
        <authorList>
            <person name="Ngugi D.K."/>
            <person name="Blom J."/>
            <person name="Alam I."/>
            <person name="Rashid M."/>
            <person name="Baalawi W."/>
            <person name="Zhang G."/>
            <person name="Hikmawan T."/>
            <person name="Guan Y."/>
            <person name="Antunes A."/>
            <person name="Siam R."/>
            <person name="El-Dorry H."/>
            <person name="Bajic V."/>
            <person name="Stingl U."/>
        </authorList>
    </citation>
    <scope>NUCLEOTIDE SEQUENCE [LARGE SCALE GENOMIC DNA]</scope>
    <source>
        <strain evidence="1">SCGC AAA799-P11</strain>
    </source>
</reference>
<name>A0A087S2Q2_9ARCH</name>
<proteinExistence type="predicted"/>
<accession>A0A087S2Q2</accession>
<comment type="caution">
    <text evidence="1">The sequence shown here is derived from an EMBL/GenBank/DDBJ whole genome shotgun (WGS) entry which is preliminary data.</text>
</comment>
<organism evidence="1 2">
    <name type="scientific">Marine Group I thaumarchaeote SCGC AAA799-P11</name>
    <dbReference type="NCBI Taxonomy" id="1502295"/>
    <lineage>
        <taxon>Archaea</taxon>
        <taxon>Nitrososphaerota</taxon>
        <taxon>Marine Group I</taxon>
    </lineage>
</organism>
<keyword evidence="2" id="KW-1185">Reference proteome</keyword>
<gene>
    <name evidence="1" type="ORF">AAA799P11_00310</name>
</gene>